<dbReference type="CDD" id="cd07503">
    <property type="entry name" value="HAD_HisB-N"/>
    <property type="match status" value="1"/>
</dbReference>
<organism evidence="8 9">
    <name type="scientific">Ponticaulis profundi</name>
    <dbReference type="NCBI Taxonomy" id="2665222"/>
    <lineage>
        <taxon>Bacteria</taxon>
        <taxon>Pseudomonadati</taxon>
        <taxon>Pseudomonadota</taxon>
        <taxon>Alphaproteobacteria</taxon>
        <taxon>Hyphomonadales</taxon>
        <taxon>Hyphomonadaceae</taxon>
        <taxon>Ponticaulis</taxon>
    </lineage>
</organism>
<protein>
    <recommendedName>
        <fullName evidence="6 7">D,D-heptose 1,7-bisphosphate phosphatase</fullName>
        <ecNumber evidence="7">3.1.3.-</ecNumber>
    </recommendedName>
</protein>
<keyword evidence="3" id="KW-0479">Metal-binding</keyword>
<evidence type="ECO:0000313" key="9">
    <source>
        <dbReference type="Proteomes" id="UP001596303"/>
    </source>
</evidence>
<evidence type="ECO:0000256" key="2">
    <source>
        <dbReference type="ARBA" id="ARBA00022490"/>
    </source>
</evidence>
<keyword evidence="5 7" id="KW-0119">Carbohydrate metabolism</keyword>
<dbReference type="InterPro" id="IPR036412">
    <property type="entry name" value="HAD-like_sf"/>
</dbReference>
<evidence type="ECO:0000256" key="7">
    <source>
        <dbReference type="PIRNR" id="PIRNR004682"/>
    </source>
</evidence>
<dbReference type="Proteomes" id="UP001596303">
    <property type="component" value="Unassembled WGS sequence"/>
</dbReference>
<dbReference type="NCBIfam" id="TIGR00213">
    <property type="entry name" value="GmhB_yaeD"/>
    <property type="match status" value="1"/>
</dbReference>
<dbReference type="RefSeq" id="WP_377375550.1">
    <property type="nucleotide sequence ID" value="NZ_JBHSSW010000004.1"/>
</dbReference>
<dbReference type="EC" id="3.1.3.-" evidence="7"/>
<evidence type="ECO:0000256" key="5">
    <source>
        <dbReference type="ARBA" id="ARBA00023277"/>
    </source>
</evidence>
<dbReference type="PANTHER" id="PTHR42891:SF1">
    <property type="entry name" value="D-GLYCERO-BETA-D-MANNO-HEPTOSE-1,7-BISPHOSPHATE 7-PHOSPHATASE"/>
    <property type="match status" value="1"/>
</dbReference>
<accession>A0ABW1S6G6</accession>
<dbReference type="InterPro" id="IPR004446">
    <property type="entry name" value="Heptose_bisP_phosphatase"/>
</dbReference>
<dbReference type="EMBL" id="JBHSSW010000004">
    <property type="protein sequence ID" value="MFC6197126.1"/>
    <property type="molecule type" value="Genomic_DNA"/>
</dbReference>
<evidence type="ECO:0000313" key="8">
    <source>
        <dbReference type="EMBL" id="MFC6197126.1"/>
    </source>
</evidence>
<dbReference type="NCBIfam" id="TIGR01656">
    <property type="entry name" value="Histidinol-ppas"/>
    <property type="match status" value="1"/>
</dbReference>
<evidence type="ECO:0000256" key="3">
    <source>
        <dbReference type="ARBA" id="ARBA00022723"/>
    </source>
</evidence>
<keyword evidence="2 7" id="KW-0963">Cytoplasm</keyword>
<sequence>MTPKQPRPALFLDRDGVLNIDKSYVHSVDAFEWVEGAKQCVKTFNERGWWVLVVTNQSGIARGYYTEEEMFALHAFMERELEAAGAHVDRFYHCPYHEDGEIERYRKDSFDRKPKPGMLMRAMGDFPVKREASFLIGDKETDIQAAHAAGVGAFLFKGGNIATFAEWALASFEDGTR</sequence>
<comment type="subcellular location">
    <subcellularLocation>
        <location evidence="1 7">Cytoplasm</location>
    </subcellularLocation>
</comment>
<dbReference type="InterPro" id="IPR006549">
    <property type="entry name" value="HAD-SF_hydro_IIIA"/>
</dbReference>
<evidence type="ECO:0000256" key="1">
    <source>
        <dbReference type="ARBA" id="ARBA00004496"/>
    </source>
</evidence>
<keyword evidence="4 7" id="KW-0378">Hydrolase</keyword>
<dbReference type="Gene3D" id="3.40.50.1000">
    <property type="entry name" value="HAD superfamily/HAD-like"/>
    <property type="match status" value="1"/>
</dbReference>
<reference evidence="9" key="1">
    <citation type="journal article" date="2019" name="Int. J. Syst. Evol. Microbiol.">
        <title>The Global Catalogue of Microorganisms (GCM) 10K type strain sequencing project: providing services to taxonomists for standard genome sequencing and annotation.</title>
        <authorList>
            <consortium name="The Broad Institute Genomics Platform"/>
            <consortium name="The Broad Institute Genome Sequencing Center for Infectious Disease"/>
            <person name="Wu L."/>
            <person name="Ma J."/>
        </authorList>
    </citation>
    <scope>NUCLEOTIDE SEQUENCE [LARGE SCALE GENOMIC DNA]</scope>
    <source>
        <strain evidence="9">CGMCC-1.15741</strain>
    </source>
</reference>
<keyword evidence="9" id="KW-1185">Reference proteome</keyword>
<name>A0ABW1S6G6_9PROT</name>
<evidence type="ECO:0000256" key="4">
    <source>
        <dbReference type="ARBA" id="ARBA00022801"/>
    </source>
</evidence>
<dbReference type="PANTHER" id="PTHR42891">
    <property type="entry name" value="D-GLYCERO-BETA-D-MANNO-HEPTOSE-1,7-BISPHOSPHATE 7-PHOSPHATASE"/>
    <property type="match status" value="1"/>
</dbReference>
<dbReference type="InterPro" id="IPR006543">
    <property type="entry name" value="Histidinol-phos"/>
</dbReference>
<dbReference type="SUPFAM" id="SSF56784">
    <property type="entry name" value="HAD-like"/>
    <property type="match status" value="1"/>
</dbReference>
<dbReference type="InterPro" id="IPR023214">
    <property type="entry name" value="HAD_sf"/>
</dbReference>
<dbReference type="NCBIfam" id="TIGR01662">
    <property type="entry name" value="HAD-SF-IIIA"/>
    <property type="match status" value="1"/>
</dbReference>
<dbReference type="Pfam" id="PF13242">
    <property type="entry name" value="Hydrolase_like"/>
    <property type="match status" value="1"/>
</dbReference>
<comment type="caution">
    <text evidence="8">The sequence shown here is derived from an EMBL/GenBank/DDBJ whole genome shotgun (WGS) entry which is preliminary data.</text>
</comment>
<gene>
    <name evidence="8" type="ORF">ACFQDM_03510</name>
</gene>
<comment type="similarity">
    <text evidence="7">Belongs to the gmhB family.</text>
</comment>
<evidence type="ECO:0000256" key="6">
    <source>
        <dbReference type="ARBA" id="ARBA00031828"/>
    </source>
</evidence>
<dbReference type="PIRSF" id="PIRSF004682">
    <property type="entry name" value="GmhB"/>
    <property type="match status" value="1"/>
</dbReference>
<proteinExistence type="inferred from homology"/>